<dbReference type="AlphaFoldDB" id="A0A448XKA6"/>
<sequence length="421" mass="45921">EPSRLSFSSSLRHSASHILRSHVVSTLQLTFAESAIELCPDNRAYLGPKLKGPVRIPIQGRRCRRYRLLAFVCRLNRFVALDALFHTPACHAVSAAAGLRSPASDSRHFFLRQPHKSLHSCALLPLASVRSVPFHTVPAGRFNVTGSLQPVTYAQLQQHVSRHDSAPVDTSLATGRPTSAAAVSTDQSANMSAHPVSSSGTDNGLAGPISPPSGMAGGGTAGQSAYQQPAPQPQQQQPPPPPPSGSVQPRQQASRGGSRGNSAPTGIANSRQVFAMPECAMCNLTVYMDRALVCRHVKPRFTANEITEVTALICQTIACFEHRVMEIWFSGVVKLLLRVTSSCFQVSGTRWVLTLVFFKFVSVRILCSSERLFEPACRDVSSLKGHFMLTLFFLSYAKLYVLSSRPSFITVWYTSLFQPCW</sequence>
<evidence type="ECO:0000313" key="3">
    <source>
        <dbReference type="Proteomes" id="UP000784294"/>
    </source>
</evidence>
<feature type="region of interest" description="Disordered" evidence="1">
    <location>
        <begin position="158"/>
        <end position="266"/>
    </location>
</feature>
<feature type="non-terminal residue" evidence="2">
    <location>
        <position position="1"/>
    </location>
</feature>
<evidence type="ECO:0000256" key="1">
    <source>
        <dbReference type="SAM" id="MobiDB-lite"/>
    </source>
</evidence>
<dbReference type="OrthoDB" id="10068793at2759"/>
<evidence type="ECO:0000313" key="2">
    <source>
        <dbReference type="EMBL" id="VEL38733.1"/>
    </source>
</evidence>
<accession>A0A448XKA6</accession>
<dbReference type="EMBL" id="CAAALY010258825">
    <property type="protein sequence ID" value="VEL38733.1"/>
    <property type="molecule type" value="Genomic_DNA"/>
</dbReference>
<dbReference type="Proteomes" id="UP000784294">
    <property type="component" value="Unassembled WGS sequence"/>
</dbReference>
<name>A0A448XKA6_9PLAT</name>
<reference evidence="2" key="1">
    <citation type="submission" date="2018-11" db="EMBL/GenBank/DDBJ databases">
        <authorList>
            <consortium name="Pathogen Informatics"/>
        </authorList>
    </citation>
    <scope>NUCLEOTIDE SEQUENCE</scope>
</reference>
<feature type="compositionally biased region" description="Polar residues" evidence="1">
    <location>
        <begin position="171"/>
        <end position="202"/>
    </location>
</feature>
<gene>
    <name evidence="2" type="ORF">PXEA_LOCUS32173</name>
</gene>
<feature type="compositionally biased region" description="Pro residues" evidence="1">
    <location>
        <begin position="230"/>
        <end position="244"/>
    </location>
</feature>
<keyword evidence="3" id="KW-1185">Reference proteome</keyword>
<proteinExistence type="predicted"/>
<comment type="caution">
    <text evidence="2">The sequence shown here is derived from an EMBL/GenBank/DDBJ whole genome shotgun (WGS) entry which is preliminary data.</text>
</comment>
<protein>
    <submittedName>
        <fullName evidence="2">Uncharacterized protein</fullName>
    </submittedName>
</protein>
<organism evidence="2 3">
    <name type="scientific">Protopolystoma xenopodis</name>
    <dbReference type="NCBI Taxonomy" id="117903"/>
    <lineage>
        <taxon>Eukaryota</taxon>
        <taxon>Metazoa</taxon>
        <taxon>Spiralia</taxon>
        <taxon>Lophotrochozoa</taxon>
        <taxon>Platyhelminthes</taxon>
        <taxon>Monogenea</taxon>
        <taxon>Polyopisthocotylea</taxon>
        <taxon>Polystomatidea</taxon>
        <taxon>Polystomatidae</taxon>
        <taxon>Protopolystoma</taxon>
    </lineage>
</organism>